<dbReference type="AlphaFoldDB" id="A0A0B1T7W4"/>
<evidence type="ECO:0000256" key="2">
    <source>
        <dbReference type="ARBA" id="ARBA00001896"/>
    </source>
</evidence>
<comment type="catalytic activity">
    <reaction evidence="1">
        <text>a uridine in mRNA = a pseudouridine in mRNA</text>
        <dbReference type="Rhea" id="RHEA:56644"/>
        <dbReference type="Rhea" id="RHEA-COMP:14658"/>
        <dbReference type="Rhea" id="RHEA-COMP:14659"/>
        <dbReference type="ChEBI" id="CHEBI:65314"/>
        <dbReference type="ChEBI" id="CHEBI:65315"/>
    </reaction>
</comment>
<dbReference type="InterPro" id="IPR020103">
    <property type="entry name" value="PsdUridine_synth_cat_dom_sf"/>
</dbReference>
<dbReference type="Proteomes" id="UP000053660">
    <property type="component" value="Unassembled WGS sequence"/>
</dbReference>
<evidence type="ECO:0000256" key="7">
    <source>
        <dbReference type="ARBA" id="ARBA00041563"/>
    </source>
</evidence>
<evidence type="ECO:0000256" key="3">
    <source>
        <dbReference type="ARBA" id="ARBA00010876"/>
    </source>
</evidence>
<accession>A0A0B1T7W4</accession>
<comment type="catalytic activity">
    <reaction evidence="5">
        <text>a uridine in tRNA = a pseudouridine in tRNA</text>
        <dbReference type="Rhea" id="RHEA:54572"/>
        <dbReference type="Rhea" id="RHEA-COMP:13339"/>
        <dbReference type="Rhea" id="RHEA-COMP:13934"/>
        <dbReference type="ChEBI" id="CHEBI:65314"/>
        <dbReference type="ChEBI" id="CHEBI:65315"/>
    </reaction>
</comment>
<feature type="compositionally biased region" description="Basic and acidic residues" evidence="8">
    <location>
        <begin position="142"/>
        <end position="151"/>
    </location>
</feature>
<dbReference type="PANTHER" id="PTHR21600:SF83">
    <property type="entry name" value="PSEUDOURIDYLATE SYNTHASE RPUSD4, MITOCHONDRIAL"/>
    <property type="match status" value="1"/>
</dbReference>
<feature type="compositionally biased region" description="Basic and acidic residues" evidence="8">
    <location>
        <begin position="21"/>
        <end position="38"/>
    </location>
</feature>
<dbReference type="CDD" id="cd02869">
    <property type="entry name" value="PseudoU_synth_RluA_like"/>
    <property type="match status" value="1"/>
</dbReference>
<dbReference type="OrthoDB" id="418349at2759"/>
<comment type="similarity">
    <text evidence="3">Belongs to the pseudouridine synthase RluA family.</text>
</comment>
<dbReference type="EMBL" id="KN551496">
    <property type="protein sequence ID" value="KHJ92216.1"/>
    <property type="molecule type" value="Genomic_DNA"/>
</dbReference>
<dbReference type="PANTHER" id="PTHR21600">
    <property type="entry name" value="MITOCHONDRIAL RNA PSEUDOURIDINE SYNTHASE"/>
    <property type="match status" value="1"/>
</dbReference>
<evidence type="ECO:0000256" key="6">
    <source>
        <dbReference type="ARBA" id="ARBA00039953"/>
    </source>
</evidence>
<feature type="region of interest" description="Disordered" evidence="8">
    <location>
        <begin position="121"/>
        <end position="158"/>
    </location>
</feature>
<evidence type="ECO:0000313" key="10">
    <source>
        <dbReference type="EMBL" id="KHJ92216.1"/>
    </source>
</evidence>
<feature type="region of interest" description="Disordered" evidence="8">
    <location>
        <begin position="1"/>
        <end position="60"/>
    </location>
</feature>
<dbReference type="GO" id="GO:0003723">
    <property type="term" value="F:RNA binding"/>
    <property type="evidence" value="ECO:0007669"/>
    <property type="project" value="InterPro"/>
</dbReference>
<proteinExistence type="inferred from homology"/>
<evidence type="ECO:0000256" key="8">
    <source>
        <dbReference type="SAM" id="MobiDB-lite"/>
    </source>
</evidence>
<evidence type="ECO:0000256" key="5">
    <source>
        <dbReference type="ARBA" id="ARBA00036943"/>
    </source>
</evidence>
<organism evidence="10 11">
    <name type="scientific">Oesophagostomum dentatum</name>
    <name type="common">Nodular worm</name>
    <dbReference type="NCBI Taxonomy" id="61180"/>
    <lineage>
        <taxon>Eukaryota</taxon>
        <taxon>Metazoa</taxon>
        <taxon>Ecdysozoa</taxon>
        <taxon>Nematoda</taxon>
        <taxon>Chromadorea</taxon>
        <taxon>Rhabditida</taxon>
        <taxon>Rhabditina</taxon>
        <taxon>Rhabditomorpha</taxon>
        <taxon>Strongyloidea</taxon>
        <taxon>Strongylidae</taxon>
        <taxon>Oesophagostomum</taxon>
    </lineage>
</organism>
<dbReference type="InterPro" id="IPR006145">
    <property type="entry name" value="PsdUridine_synth_RsuA/RluA"/>
</dbReference>
<evidence type="ECO:0000313" key="11">
    <source>
        <dbReference type="Proteomes" id="UP000053660"/>
    </source>
</evidence>
<dbReference type="SUPFAM" id="SSF55120">
    <property type="entry name" value="Pseudouridine synthase"/>
    <property type="match status" value="1"/>
</dbReference>
<name>A0A0B1T7W4_OESDE</name>
<comment type="catalytic activity">
    <reaction evidence="2">
        <text>uridine in 5S rRNA = pseudouridine in 5S rRNA</text>
        <dbReference type="Rhea" id="RHEA:47036"/>
        <dbReference type="Rhea" id="RHEA-COMP:11730"/>
        <dbReference type="Rhea" id="RHEA-COMP:11731"/>
        <dbReference type="ChEBI" id="CHEBI:65314"/>
        <dbReference type="ChEBI" id="CHEBI:65315"/>
    </reaction>
</comment>
<evidence type="ECO:0000256" key="4">
    <source>
        <dbReference type="ARBA" id="ARBA00023235"/>
    </source>
</evidence>
<evidence type="ECO:0000259" key="9">
    <source>
        <dbReference type="Pfam" id="PF00849"/>
    </source>
</evidence>
<dbReference type="Gene3D" id="3.30.2350.10">
    <property type="entry name" value="Pseudouridine synthase"/>
    <property type="match status" value="1"/>
</dbReference>
<protein>
    <recommendedName>
        <fullName evidence="6">Pseudouridylate synthase RPUSD4, mitochondrial</fullName>
    </recommendedName>
    <alternativeName>
        <fullName evidence="7">RNA pseudouridylate synthase domain-containing protein 4</fullName>
    </alternativeName>
</protein>
<keyword evidence="11" id="KW-1185">Reference proteome</keyword>
<feature type="domain" description="Pseudouridine synthase RsuA/RluA-like" evidence="9">
    <location>
        <begin position="216"/>
        <end position="372"/>
    </location>
</feature>
<gene>
    <name evidence="10" type="ORF">OESDEN_07903</name>
</gene>
<sequence>MSEKSAEDDFFGIEYMSSQDQPKRSVSGEKDSRNEVKPINKKGTKAAEDSTEADTQLSGTDFLDKAFFGNEFRHHERIASDHSDQPQDFFEENFFKKMPLKDKNGAAFPSELQNGILKGTEANHHQNRSGSTPVRAPRKHLGKEEHDVGAREEEDVAGPSREGIIQADDDGEMRRRSEELSGLEKIRSKIIPVWNMNQEELVDLMTDRVVHIDDEIIAFDKPYGMAYSGASQNTPQLDRLLQKIKAIVAPKCERLYLVKSLEKYQSGIVLFATNPTMQSTLKECIDNGLMEQVSRCIVRGELNDSPLKITIPLVKTMKNRDMKMMPLISNKAKGNIFYVESECRTIKGNQYVSSVEVITHKDAPHQIRAHLALAGCPLIGDAKYSNSSPRPPRLSNHVLNTLDITDSQSRKIPMYLHLKQINFSGVLKSSKPIRMSAPLPEHFSWMLRKLRLLKLKH</sequence>
<evidence type="ECO:0000256" key="1">
    <source>
        <dbReference type="ARBA" id="ARBA00001166"/>
    </source>
</evidence>
<dbReference type="GO" id="GO:0009982">
    <property type="term" value="F:pseudouridine synthase activity"/>
    <property type="evidence" value="ECO:0007669"/>
    <property type="project" value="InterPro"/>
</dbReference>
<dbReference type="GO" id="GO:0001522">
    <property type="term" value="P:pseudouridine synthesis"/>
    <property type="evidence" value="ECO:0007669"/>
    <property type="project" value="InterPro"/>
</dbReference>
<dbReference type="Pfam" id="PF00849">
    <property type="entry name" value="PseudoU_synth_2"/>
    <property type="match status" value="1"/>
</dbReference>
<keyword evidence="4" id="KW-0413">Isomerase</keyword>
<reference evidence="10 11" key="1">
    <citation type="submission" date="2014-03" db="EMBL/GenBank/DDBJ databases">
        <title>Draft genome of the hookworm Oesophagostomum dentatum.</title>
        <authorList>
            <person name="Mitreva M."/>
        </authorList>
    </citation>
    <scope>NUCLEOTIDE SEQUENCE [LARGE SCALE GENOMIC DNA]</scope>
    <source>
        <strain evidence="10 11">OD-Hann</strain>
    </source>
</reference>
<dbReference type="InterPro" id="IPR050188">
    <property type="entry name" value="RluA_PseudoU_synthase"/>
</dbReference>